<accession>A0A6N1X237</accession>
<evidence type="ECO:0000313" key="2">
    <source>
        <dbReference type="Proteomes" id="UP000509579"/>
    </source>
</evidence>
<evidence type="ECO:0000313" key="1">
    <source>
        <dbReference type="EMBL" id="QKV53411.1"/>
    </source>
</evidence>
<dbReference type="AlphaFoldDB" id="A0A6N1X237"/>
<proteinExistence type="predicted"/>
<reference evidence="1 2" key="1">
    <citation type="submission" date="2020-06" db="EMBL/GenBank/DDBJ databases">
        <title>Acidovorax antarctica sp. nov., isolated from Corinth ice sheet soil, Antarctic Fields Peninsula.</title>
        <authorList>
            <person name="Xu Q."/>
            <person name="Peng F."/>
        </authorList>
    </citation>
    <scope>NUCLEOTIDE SEQUENCE [LARGE SCALE GENOMIC DNA]</scope>
    <source>
        <strain evidence="1 2">16-35-5</strain>
    </source>
</reference>
<evidence type="ECO:0008006" key="3">
    <source>
        <dbReference type="Google" id="ProtNLM"/>
    </source>
</evidence>
<dbReference type="RefSeq" id="WP_175504218.1">
    <property type="nucleotide sequence ID" value="NZ_CAURQT010000011.1"/>
</dbReference>
<sequence>MQSEVPGEQVFGESDGSTYSATLCQADGVWYCSSFVVDEHNILLNGESWPTREAALDAIRRIASGDRAPL</sequence>
<dbReference type="Proteomes" id="UP000509579">
    <property type="component" value="Chromosome"/>
</dbReference>
<gene>
    <name evidence="1" type="ORF">HUK68_11195</name>
</gene>
<name>A0A6N1X237_9BURK</name>
<keyword evidence="2" id="KW-1185">Reference proteome</keyword>
<organism evidence="1 2">
    <name type="scientific">Comamonas antarctica</name>
    <dbReference type="NCBI Taxonomy" id="2743470"/>
    <lineage>
        <taxon>Bacteria</taxon>
        <taxon>Pseudomonadati</taxon>
        <taxon>Pseudomonadota</taxon>
        <taxon>Betaproteobacteria</taxon>
        <taxon>Burkholderiales</taxon>
        <taxon>Comamonadaceae</taxon>
        <taxon>Comamonas</taxon>
    </lineage>
</organism>
<protein>
    <recommendedName>
        <fullName evidence="3">DUF1508 domain-containing protein</fullName>
    </recommendedName>
</protein>
<dbReference type="EMBL" id="CP054840">
    <property type="protein sequence ID" value="QKV53411.1"/>
    <property type="molecule type" value="Genomic_DNA"/>
</dbReference>
<dbReference type="KEGG" id="aant:HUK68_11195"/>